<dbReference type="InterPro" id="IPR003726">
    <property type="entry name" value="HCY_dom"/>
</dbReference>
<dbReference type="RefSeq" id="WP_119741172.1">
    <property type="nucleotide sequence ID" value="NZ_QYUN01000002.1"/>
</dbReference>
<dbReference type="PROSITE" id="PS50970">
    <property type="entry name" value="HCY"/>
    <property type="match status" value="1"/>
</dbReference>
<keyword evidence="3" id="KW-0479">Metal-binding</keyword>
<evidence type="ECO:0000313" key="6">
    <source>
        <dbReference type="Proteomes" id="UP000285190"/>
    </source>
</evidence>
<sequence length="315" mass="34591">MAKYRSHLPQLSQGMFVTDSGLETTLIFRDGIDLPEFASFVLLQSDSGRQRLRDYYRLYAEMARRYGMGLVLESPTWRANRDWAQKVGLPPDALPEINRQAIAMLVEIRDAYETEHTKIVISGNIGPRGDGYVPSAKMSAVAAQDYHAEQIRTFAQTDADMVSAFTINYVEEAIGVVNAAKAAGMPAVISFTLETDGKLPSGQSLKDAIEKTDAATQGHAAYYMINCVHPTHFANTFAADGEWGSRIRGLRPNASKKSHAELDASTELDDGVPVELGQETRDAKRMLKELRVIGGCCGTDERHVEEMCKALAGTV</sequence>
<keyword evidence="6" id="KW-1185">Reference proteome</keyword>
<name>A0A418X510_9BURK</name>
<comment type="caution">
    <text evidence="5">The sequence shown here is derived from an EMBL/GenBank/DDBJ whole genome shotgun (WGS) entry which is preliminary data.</text>
</comment>
<feature type="binding site" evidence="3">
    <location>
        <position position="227"/>
    </location>
    <ligand>
        <name>Zn(2+)</name>
        <dbReference type="ChEBI" id="CHEBI:29105"/>
    </ligand>
</feature>
<reference evidence="5 6" key="1">
    <citation type="submission" date="2018-09" db="EMBL/GenBank/DDBJ databases">
        <authorList>
            <person name="Zhu H."/>
        </authorList>
    </citation>
    <scope>NUCLEOTIDE SEQUENCE [LARGE SCALE GENOMIC DNA]</scope>
    <source>
        <strain evidence="5 6">K2R10-39</strain>
    </source>
</reference>
<dbReference type="EMBL" id="QYUN01000002">
    <property type="protein sequence ID" value="RJG07578.1"/>
    <property type="molecule type" value="Genomic_DNA"/>
</dbReference>
<evidence type="ECO:0000256" key="3">
    <source>
        <dbReference type="PROSITE-ProRule" id="PRU00333"/>
    </source>
</evidence>
<dbReference type="OrthoDB" id="9803687at2"/>
<evidence type="ECO:0000256" key="2">
    <source>
        <dbReference type="ARBA" id="ARBA00022679"/>
    </source>
</evidence>
<organism evidence="5 6">
    <name type="scientific">Noviherbaspirillum cavernae</name>
    <dbReference type="NCBI Taxonomy" id="2320862"/>
    <lineage>
        <taxon>Bacteria</taxon>
        <taxon>Pseudomonadati</taxon>
        <taxon>Pseudomonadota</taxon>
        <taxon>Betaproteobacteria</taxon>
        <taxon>Burkholderiales</taxon>
        <taxon>Oxalobacteraceae</taxon>
        <taxon>Noviherbaspirillum</taxon>
    </lineage>
</organism>
<comment type="cofactor">
    <cofactor evidence="3">
        <name>Zn(2+)</name>
        <dbReference type="ChEBI" id="CHEBI:29105"/>
    </cofactor>
</comment>
<dbReference type="PANTHER" id="PTHR11103">
    <property type="entry name" value="SLR1189 PROTEIN"/>
    <property type="match status" value="1"/>
</dbReference>
<dbReference type="AlphaFoldDB" id="A0A418X510"/>
<accession>A0A418X510</accession>
<dbReference type="GO" id="GO:0008168">
    <property type="term" value="F:methyltransferase activity"/>
    <property type="evidence" value="ECO:0007669"/>
    <property type="project" value="UniProtKB-UniRule"/>
</dbReference>
<gene>
    <name evidence="5" type="ORF">D3870_17670</name>
</gene>
<keyword evidence="1 3" id="KW-0489">Methyltransferase</keyword>
<dbReference type="GO" id="GO:0032259">
    <property type="term" value="P:methylation"/>
    <property type="evidence" value="ECO:0007669"/>
    <property type="project" value="UniProtKB-KW"/>
</dbReference>
<dbReference type="SUPFAM" id="SSF82282">
    <property type="entry name" value="Homocysteine S-methyltransferase"/>
    <property type="match status" value="1"/>
</dbReference>
<dbReference type="Gene3D" id="3.20.20.330">
    <property type="entry name" value="Homocysteine-binding-like domain"/>
    <property type="match status" value="1"/>
</dbReference>
<feature type="binding site" evidence="3">
    <location>
        <position position="297"/>
    </location>
    <ligand>
        <name>Zn(2+)</name>
        <dbReference type="ChEBI" id="CHEBI:29105"/>
    </ligand>
</feature>
<keyword evidence="3" id="KW-0862">Zinc</keyword>
<dbReference type="PANTHER" id="PTHR11103:SF18">
    <property type="entry name" value="SLR1189 PROTEIN"/>
    <property type="match status" value="1"/>
</dbReference>
<dbReference type="InterPro" id="IPR036589">
    <property type="entry name" value="HCY_dom_sf"/>
</dbReference>
<feature type="domain" description="Hcy-binding" evidence="4">
    <location>
        <begin position="4"/>
        <end position="311"/>
    </location>
</feature>
<dbReference type="Pfam" id="PF02574">
    <property type="entry name" value="S-methyl_trans"/>
    <property type="match status" value="1"/>
</dbReference>
<keyword evidence="2 3" id="KW-0808">Transferase</keyword>
<feature type="binding site" evidence="3">
    <location>
        <position position="296"/>
    </location>
    <ligand>
        <name>Zn(2+)</name>
        <dbReference type="ChEBI" id="CHEBI:29105"/>
    </ligand>
</feature>
<protein>
    <submittedName>
        <fullName evidence="5">Homocysteine S-methyltransferase</fullName>
    </submittedName>
</protein>
<evidence type="ECO:0000256" key="1">
    <source>
        <dbReference type="ARBA" id="ARBA00022603"/>
    </source>
</evidence>
<dbReference type="Proteomes" id="UP000285190">
    <property type="component" value="Unassembled WGS sequence"/>
</dbReference>
<evidence type="ECO:0000313" key="5">
    <source>
        <dbReference type="EMBL" id="RJG07578.1"/>
    </source>
</evidence>
<proteinExistence type="predicted"/>
<evidence type="ECO:0000259" key="4">
    <source>
        <dbReference type="PROSITE" id="PS50970"/>
    </source>
</evidence>
<dbReference type="GO" id="GO:0046872">
    <property type="term" value="F:metal ion binding"/>
    <property type="evidence" value="ECO:0007669"/>
    <property type="project" value="UniProtKB-KW"/>
</dbReference>